<evidence type="ECO:0000256" key="5">
    <source>
        <dbReference type="SAM" id="SignalP"/>
    </source>
</evidence>
<dbReference type="InterPro" id="IPR051909">
    <property type="entry name" value="MFP_Cation_Efflux"/>
</dbReference>
<accession>A0A0N0MAC0</accession>
<dbReference type="GO" id="GO:0016020">
    <property type="term" value="C:membrane"/>
    <property type="evidence" value="ECO:0007669"/>
    <property type="project" value="InterPro"/>
</dbReference>
<evidence type="ECO:0000256" key="1">
    <source>
        <dbReference type="ARBA" id="ARBA00009477"/>
    </source>
</evidence>
<dbReference type="PANTHER" id="PTHR30097:SF15">
    <property type="entry name" value="CATION EFFLUX SYSTEM PROTEIN CUSB"/>
    <property type="match status" value="1"/>
</dbReference>
<feature type="domain" description="CzcB-like C-terminal circularly permuted SH3-like" evidence="8">
    <location>
        <begin position="403"/>
        <end position="463"/>
    </location>
</feature>
<reference evidence="9 10" key="1">
    <citation type="submission" date="2015-07" db="EMBL/GenBank/DDBJ databases">
        <title>Whole genome sequencing of Bosea vaviloviae isolated from cave pool.</title>
        <authorList>
            <person name="Tan N.E.H."/>
            <person name="Lee Y.P."/>
            <person name="Gan H.M."/>
            <person name="Barton H."/>
            <person name="Savka M.A."/>
        </authorList>
    </citation>
    <scope>NUCLEOTIDE SEQUENCE [LARGE SCALE GENOMIC DNA]</scope>
    <source>
        <strain evidence="9 10">SD260</strain>
    </source>
</reference>
<evidence type="ECO:0000259" key="8">
    <source>
        <dbReference type="Pfam" id="PF25975"/>
    </source>
</evidence>
<dbReference type="AlphaFoldDB" id="A0A0N0MAC0"/>
<dbReference type="PANTHER" id="PTHR30097">
    <property type="entry name" value="CATION EFFLUX SYSTEM PROTEIN CUSB"/>
    <property type="match status" value="1"/>
</dbReference>
<feature type="chain" id="PRO_5005855427" evidence="5">
    <location>
        <begin position="20"/>
        <end position="489"/>
    </location>
</feature>
<dbReference type="Proteomes" id="UP000037822">
    <property type="component" value="Unassembled WGS sequence"/>
</dbReference>
<feature type="domain" description="CusB-like beta-barrel" evidence="7">
    <location>
        <begin position="321"/>
        <end position="396"/>
    </location>
</feature>
<proteinExistence type="inferred from homology"/>
<evidence type="ECO:0000259" key="7">
    <source>
        <dbReference type="Pfam" id="PF25954"/>
    </source>
</evidence>
<dbReference type="GO" id="GO:0015679">
    <property type="term" value="P:plasma membrane copper ion transport"/>
    <property type="evidence" value="ECO:0007669"/>
    <property type="project" value="TreeGrafter"/>
</dbReference>
<keyword evidence="10" id="KW-1185">Reference proteome</keyword>
<protein>
    <submittedName>
        <fullName evidence="9">Cation transporter</fullName>
    </submittedName>
</protein>
<dbReference type="InterPro" id="IPR058649">
    <property type="entry name" value="CzcB_C"/>
</dbReference>
<sequence length="489" mass="51835">MSRTLLAGLALAAVTAAGAAGYVAGTRGLALPGLDRLHQAFMARSTAAPKAGPPTAAGPVAYYRHPDGALFYAPEPRKTEDGRDFLPVRASEEISFDPPAARPAQSAAGPAAATEAERKLLYYRNPMGLPDTSPVPKKDWMGMDYLPVYAGEDADGKVIKLSPGRIQRSGVRSQAVLRQAISRPIRVPGTVQLDERRISVVATRSDAFIQEVAPVTTGGRVAKGDRLVRIYSPEITAAGAQFVSELNAAGRGVPEGGARQRLENLGVQPEIVAEIERTRKVPLTIVWSAPRDGIVLERNVVDGMRMASGDSLFRLADVSMIWVLADVPEGDLAAIRIGAPAIIRLRGRPGTEFAGKVGLIYPQVAEATRTTKVRIEIDNRAGMLLPNMYADVEIGSGEAGPVLAVPDSAVIDTGTRRVVILDRGEGRFEPREVRLGQRGDGMVAISDGVSEGDRVVVSANFLIDAESNLKAALSGLGAPAEQKPAEIKP</sequence>
<evidence type="ECO:0000259" key="6">
    <source>
        <dbReference type="Pfam" id="PF25919"/>
    </source>
</evidence>
<name>A0A0N0MAC0_9HYPH</name>
<dbReference type="FunFam" id="2.40.420.20:FF:000003">
    <property type="entry name" value="Cation efflux system protein cusB"/>
    <property type="match status" value="1"/>
</dbReference>
<dbReference type="Pfam" id="PF25919">
    <property type="entry name" value="BSH_CusB"/>
    <property type="match status" value="1"/>
</dbReference>
<dbReference type="FunFam" id="2.40.30.170:FF:000010">
    <property type="entry name" value="Efflux RND transporter periplasmic adaptor subunit"/>
    <property type="match status" value="1"/>
</dbReference>
<dbReference type="Pfam" id="PF25975">
    <property type="entry name" value="CzcB_C"/>
    <property type="match status" value="1"/>
</dbReference>
<dbReference type="Pfam" id="PF25954">
    <property type="entry name" value="Beta-barrel_RND_2"/>
    <property type="match status" value="1"/>
</dbReference>
<dbReference type="RefSeq" id="WP_054210534.1">
    <property type="nucleotide sequence ID" value="NZ_LGSZ01000049.1"/>
</dbReference>
<dbReference type="NCBIfam" id="TIGR01730">
    <property type="entry name" value="RND_mfp"/>
    <property type="match status" value="1"/>
</dbReference>
<comment type="caution">
    <text evidence="9">The sequence shown here is derived from an EMBL/GenBank/DDBJ whole genome shotgun (WGS) entry which is preliminary data.</text>
</comment>
<keyword evidence="3 5" id="KW-0732">Signal</keyword>
<keyword evidence="4" id="KW-0406">Ion transport</keyword>
<dbReference type="InterPro" id="IPR058790">
    <property type="entry name" value="BSH_CusB"/>
</dbReference>
<dbReference type="GO" id="GO:0030288">
    <property type="term" value="C:outer membrane-bounded periplasmic space"/>
    <property type="evidence" value="ECO:0007669"/>
    <property type="project" value="TreeGrafter"/>
</dbReference>
<dbReference type="EMBL" id="LGSZ01000049">
    <property type="protein sequence ID" value="KPH79442.1"/>
    <property type="molecule type" value="Genomic_DNA"/>
</dbReference>
<dbReference type="GO" id="GO:0022857">
    <property type="term" value="F:transmembrane transporter activity"/>
    <property type="evidence" value="ECO:0007669"/>
    <property type="project" value="InterPro"/>
</dbReference>
<dbReference type="Gene3D" id="2.40.30.170">
    <property type="match status" value="1"/>
</dbReference>
<gene>
    <name evidence="9" type="ORF">AE618_18410</name>
</gene>
<dbReference type="SUPFAM" id="SSF111369">
    <property type="entry name" value="HlyD-like secretion proteins"/>
    <property type="match status" value="1"/>
</dbReference>
<dbReference type="PATRIC" id="fig|1526658.3.peg.4233"/>
<keyword evidence="2" id="KW-0813">Transport</keyword>
<organism evidence="9 10">
    <name type="scientific">Bosea vaviloviae</name>
    <dbReference type="NCBI Taxonomy" id="1526658"/>
    <lineage>
        <taxon>Bacteria</taxon>
        <taxon>Pseudomonadati</taxon>
        <taxon>Pseudomonadota</taxon>
        <taxon>Alphaproteobacteria</taxon>
        <taxon>Hyphomicrobiales</taxon>
        <taxon>Boseaceae</taxon>
        <taxon>Bosea</taxon>
    </lineage>
</organism>
<feature type="domain" description="CusB-like barrel-sandwich hybrid" evidence="6">
    <location>
        <begin position="198"/>
        <end position="316"/>
    </location>
</feature>
<evidence type="ECO:0000313" key="10">
    <source>
        <dbReference type="Proteomes" id="UP000037822"/>
    </source>
</evidence>
<dbReference type="InterPro" id="IPR058792">
    <property type="entry name" value="Beta-barrel_RND_2"/>
</dbReference>
<comment type="similarity">
    <text evidence="1">Belongs to the membrane fusion protein (MFP) (TC 8.A.1) family.</text>
</comment>
<dbReference type="InterPro" id="IPR006143">
    <property type="entry name" value="RND_pump_MFP"/>
</dbReference>
<evidence type="ECO:0000256" key="4">
    <source>
        <dbReference type="ARBA" id="ARBA00023065"/>
    </source>
</evidence>
<evidence type="ECO:0000256" key="2">
    <source>
        <dbReference type="ARBA" id="ARBA00022448"/>
    </source>
</evidence>
<dbReference type="GO" id="GO:0046914">
    <property type="term" value="F:transition metal ion binding"/>
    <property type="evidence" value="ECO:0007669"/>
    <property type="project" value="TreeGrafter"/>
</dbReference>
<evidence type="ECO:0000256" key="3">
    <source>
        <dbReference type="ARBA" id="ARBA00022729"/>
    </source>
</evidence>
<feature type="signal peptide" evidence="5">
    <location>
        <begin position="1"/>
        <end position="19"/>
    </location>
</feature>
<dbReference type="GO" id="GO:0060003">
    <property type="term" value="P:copper ion export"/>
    <property type="evidence" value="ECO:0007669"/>
    <property type="project" value="TreeGrafter"/>
</dbReference>
<dbReference type="OrthoDB" id="9806939at2"/>
<dbReference type="Gene3D" id="2.40.420.20">
    <property type="match status" value="1"/>
</dbReference>
<evidence type="ECO:0000313" key="9">
    <source>
        <dbReference type="EMBL" id="KPH79442.1"/>
    </source>
</evidence>